<evidence type="ECO:0000313" key="6">
    <source>
        <dbReference type="EMBL" id="PWF21610.1"/>
    </source>
</evidence>
<dbReference type="CDD" id="cd05466">
    <property type="entry name" value="PBP2_LTTR_substrate"/>
    <property type="match status" value="1"/>
</dbReference>
<dbReference type="Proteomes" id="UP000245212">
    <property type="component" value="Unassembled WGS sequence"/>
</dbReference>
<dbReference type="AlphaFoldDB" id="A0A2V1JZL9"/>
<evidence type="ECO:0000259" key="5">
    <source>
        <dbReference type="PROSITE" id="PS50931"/>
    </source>
</evidence>
<organism evidence="6 7">
    <name type="scientific">Corticimicrobacter populi</name>
    <dbReference type="NCBI Taxonomy" id="2175229"/>
    <lineage>
        <taxon>Bacteria</taxon>
        <taxon>Pseudomonadati</taxon>
        <taxon>Pseudomonadota</taxon>
        <taxon>Betaproteobacteria</taxon>
        <taxon>Burkholderiales</taxon>
        <taxon>Alcaligenaceae</taxon>
        <taxon>Corticimicrobacter</taxon>
    </lineage>
</organism>
<keyword evidence="3" id="KW-0238">DNA-binding</keyword>
<dbReference type="PROSITE" id="PS50931">
    <property type="entry name" value="HTH_LYSR"/>
    <property type="match status" value="1"/>
</dbReference>
<comment type="caution">
    <text evidence="6">The sequence shown here is derived from an EMBL/GenBank/DDBJ whole genome shotgun (WGS) entry which is preliminary data.</text>
</comment>
<dbReference type="InterPro" id="IPR036390">
    <property type="entry name" value="WH_DNA-bd_sf"/>
</dbReference>
<dbReference type="Gene3D" id="1.10.10.10">
    <property type="entry name" value="Winged helix-like DNA-binding domain superfamily/Winged helix DNA-binding domain"/>
    <property type="match status" value="1"/>
</dbReference>
<dbReference type="SUPFAM" id="SSF53850">
    <property type="entry name" value="Periplasmic binding protein-like II"/>
    <property type="match status" value="1"/>
</dbReference>
<dbReference type="Pfam" id="PF03466">
    <property type="entry name" value="LysR_substrate"/>
    <property type="match status" value="1"/>
</dbReference>
<dbReference type="PANTHER" id="PTHR30126">
    <property type="entry name" value="HTH-TYPE TRANSCRIPTIONAL REGULATOR"/>
    <property type="match status" value="1"/>
</dbReference>
<keyword evidence="2" id="KW-0805">Transcription regulation</keyword>
<name>A0A2V1JZL9_9BURK</name>
<keyword evidence="4" id="KW-0804">Transcription</keyword>
<dbReference type="PRINTS" id="PR00039">
    <property type="entry name" value="HTHLYSR"/>
</dbReference>
<dbReference type="Gene3D" id="3.40.190.10">
    <property type="entry name" value="Periplasmic binding protein-like II"/>
    <property type="match status" value="2"/>
</dbReference>
<gene>
    <name evidence="6" type="ORF">DD235_14595</name>
</gene>
<evidence type="ECO:0000256" key="2">
    <source>
        <dbReference type="ARBA" id="ARBA00023015"/>
    </source>
</evidence>
<feature type="domain" description="HTH lysR-type" evidence="5">
    <location>
        <begin position="2"/>
        <end position="59"/>
    </location>
</feature>
<dbReference type="InterPro" id="IPR036388">
    <property type="entry name" value="WH-like_DNA-bd_sf"/>
</dbReference>
<dbReference type="InterPro" id="IPR005119">
    <property type="entry name" value="LysR_subst-bd"/>
</dbReference>
<dbReference type="PANTHER" id="PTHR30126:SF40">
    <property type="entry name" value="HTH-TYPE TRANSCRIPTIONAL REGULATOR GLTR"/>
    <property type="match status" value="1"/>
</dbReference>
<proteinExistence type="inferred from homology"/>
<evidence type="ECO:0000256" key="1">
    <source>
        <dbReference type="ARBA" id="ARBA00009437"/>
    </source>
</evidence>
<keyword evidence="7" id="KW-1185">Reference proteome</keyword>
<dbReference type="Pfam" id="PF00126">
    <property type="entry name" value="HTH_1"/>
    <property type="match status" value="1"/>
</dbReference>
<evidence type="ECO:0000256" key="4">
    <source>
        <dbReference type="ARBA" id="ARBA00023163"/>
    </source>
</evidence>
<dbReference type="EMBL" id="QETA01000007">
    <property type="protein sequence ID" value="PWF21610.1"/>
    <property type="molecule type" value="Genomic_DNA"/>
</dbReference>
<dbReference type="SUPFAM" id="SSF46785">
    <property type="entry name" value="Winged helix' DNA-binding domain"/>
    <property type="match status" value="1"/>
</dbReference>
<reference evidence="7" key="1">
    <citation type="submission" date="2018-05" db="EMBL/GenBank/DDBJ databases">
        <authorList>
            <person name="Li Y."/>
        </authorList>
    </citation>
    <scope>NUCLEOTIDE SEQUENCE [LARGE SCALE GENOMIC DNA]</scope>
    <source>
        <strain evidence="7">3d-2-2</strain>
    </source>
</reference>
<evidence type="ECO:0000313" key="7">
    <source>
        <dbReference type="Proteomes" id="UP000245212"/>
    </source>
</evidence>
<comment type="similarity">
    <text evidence="1">Belongs to the LysR transcriptional regulatory family.</text>
</comment>
<dbReference type="GO" id="GO:0000976">
    <property type="term" value="F:transcription cis-regulatory region binding"/>
    <property type="evidence" value="ECO:0007669"/>
    <property type="project" value="TreeGrafter"/>
</dbReference>
<accession>A0A2V1JZL9</accession>
<dbReference type="RefSeq" id="WP_109062953.1">
    <property type="nucleotide sequence ID" value="NZ_QETA01000007.1"/>
</dbReference>
<sequence length="305" mass="34589">MFTLKQMEAFHWSAVLGSFNAASKRLFATQSAIAKRVAELETFAGAPLFERDTRKLVLTQQGRRLFELSSQLLVLNNNIVREMADTSRFEGTVRLGVTELSGVTWLARLIGEAGRRYPNIQLLPEIDGGITLYERLMNGSLDLAVMPGPFWSYEYESVPLEAIVNVWMASPDLDIDFEADLTPQDLVPFPVITQPTNSALSHLYDAWFTEQGITLKRVLTCNSLDMMARLTIMRQGISHLPRGYFSPLVERGVLRALKVSPELPRVQYYAVFKRDLISHQVSLVVDMIRETCNFEMHDTLLAFMH</sequence>
<dbReference type="InterPro" id="IPR000847">
    <property type="entry name" value="LysR_HTH_N"/>
</dbReference>
<protein>
    <submittedName>
        <fullName evidence="6">LysR family transcriptional regulator</fullName>
    </submittedName>
</protein>
<dbReference type="GO" id="GO:0003700">
    <property type="term" value="F:DNA-binding transcription factor activity"/>
    <property type="evidence" value="ECO:0007669"/>
    <property type="project" value="InterPro"/>
</dbReference>
<evidence type="ECO:0000256" key="3">
    <source>
        <dbReference type="ARBA" id="ARBA00023125"/>
    </source>
</evidence>